<keyword evidence="1" id="KW-0812">Transmembrane</keyword>
<accession>A0ABS9VCR7</accession>
<reference evidence="2" key="1">
    <citation type="submission" date="2022-03" db="EMBL/GenBank/DDBJ databases">
        <title>De novo assembled genomes of Belliella spp. (Cyclobacteriaceae) strains.</title>
        <authorList>
            <person name="Szabo A."/>
            <person name="Korponai K."/>
            <person name="Felfoldi T."/>
        </authorList>
    </citation>
    <scope>NUCLEOTIDE SEQUENCE</scope>
    <source>
        <strain evidence="2">DSM 111903</strain>
    </source>
</reference>
<keyword evidence="3" id="KW-1185">Reference proteome</keyword>
<evidence type="ECO:0000313" key="3">
    <source>
        <dbReference type="Proteomes" id="UP001165430"/>
    </source>
</evidence>
<gene>
    <name evidence="2" type="ORF">MM213_12050</name>
</gene>
<proteinExistence type="predicted"/>
<keyword evidence="1" id="KW-1133">Transmembrane helix</keyword>
<name>A0ABS9VCR7_9BACT</name>
<sequence>MLRNYSGSRTLRDNLQLGSLTAFSAGMVNVTSLIIFFAFTSNVTGHYAILAEEIAKGNWSQVLMVFFWLFLFFYGSFIANYLVINSSKSNYIAHALPLVLEIICLSSVGFYGLYYYQETLFETEILIGIMLLAMGLQNGLTASISNSAVKTTHMTGLTTDLAILVSMFTKKKYRENRQLRDKAKLLSTIAVSYISGGIIAGLIYFAMGFKVFFMVSLFLVFIILYDYMKFRFNLLLRKRRFRGKIGSKRLKLKEMWLDRIKI</sequence>
<evidence type="ECO:0000313" key="2">
    <source>
        <dbReference type="EMBL" id="MCH7414224.1"/>
    </source>
</evidence>
<feature type="transmembrane region" description="Helical" evidence="1">
    <location>
        <begin position="59"/>
        <end position="84"/>
    </location>
</feature>
<feature type="transmembrane region" description="Helical" evidence="1">
    <location>
        <begin position="211"/>
        <end position="228"/>
    </location>
</feature>
<dbReference type="Pfam" id="PF06912">
    <property type="entry name" value="DUF1275"/>
    <property type="match status" value="1"/>
</dbReference>
<feature type="transmembrane region" description="Helical" evidence="1">
    <location>
        <begin position="91"/>
        <end position="113"/>
    </location>
</feature>
<keyword evidence="1" id="KW-0472">Membrane</keyword>
<dbReference type="Proteomes" id="UP001165430">
    <property type="component" value="Unassembled WGS sequence"/>
</dbReference>
<feature type="transmembrane region" description="Helical" evidence="1">
    <location>
        <begin position="185"/>
        <end position="205"/>
    </location>
</feature>
<protein>
    <submittedName>
        <fullName evidence="2">DUF1275 domain-containing protein</fullName>
    </submittedName>
</protein>
<feature type="transmembrane region" description="Helical" evidence="1">
    <location>
        <begin position="20"/>
        <end position="39"/>
    </location>
</feature>
<dbReference type="InterPro" id="IPR010699">
    <property type="entry name" value="DUF1275"/>
</dbReference>
<dbReference type="RefSeq" id="WP_241412612.1">
    <property type="nucleotide sequence ID" value="NZ_JAKZGO010000009.1"/>
</dbReference>
<organism evidence="2 3">
    <name type="scientific">Belliella alkalica</name>
    <dbReference type="NCBI Taxonomy" id="1730871"/>
    <lineage>
        <taxon>Bacteria</taxon>
        <taxon>Pseudomonadati</taxon>
        <taxon>Bacteroidota</taxon>
        <taxon>Cytophagia</taxon>
        <taxon>Cytophagales</taxon>
        <taxon>Cyclobacteriaceae</taxon>
        <taxon>Belliella</taxon>
    </lineage>
</organism>
<dbReference type="PANTHER" id="PTHR37314">
    <property type="entry name" value="SLR0142 PROTEIN"/>
    <property type="match status" value="1"/>
</dbReference>
<evidence type="ECO:0000256" key="1">
    <source>
        <dbReference type="SAM" id="Phobius"/>
    </source>
</evidence>
<feature type="transmembrane region" description="Helical" evidence="1">
    <location>
        <begin position="125"/>
        <end position="144"/>
    </location>
</feature>
<comment type="caution">
    <text evidence="2">The sequence shown here is derived from an EMBL/GenBank/DDBJ whole genome shotgun (WGS) entry which is preliminary data.</text>
</comment>
<dbReference type="PANTHER" id="PTHR37314:SF4">
    <property type="entry name" value="UPF0700 TRANSMEMBRANE PROTEIN YOAK"/>
    <property type="match status" value="1"/>
</dbReference>
<dbReference type="EMBL" id="JAKZGO010000009">
    <property type="protein sequence ID" value="MCH7414224.1"/>
    <property type="molecule type" value="Genomic_DNA"/>
</dbReference>